<feature type="region of interest" description="Disordered" evidence="1">
    <location>
        <begin position="39"/>
        <end position="75"/>
    </location>
</feature>
<accession>A0AA40CNU3</accession>
<dbReference type="Proteomes" id="UP001174936">
    <property type="component" value="Unassembled WGS sequence"/>
</dbReference>
<evidence type="ECO:0000313" key="2">
    <source>
        <dbReference type="EMBL" id="KAK0644183.1"/>
    </source>
</evidence>
<reference evidence="2" key="1">
    <citation type="submission" date="2023-06" db="EMBL/GenBank/DDBJ databases">
        <title>Genome-scale phylogeny and comparative genomics of the fungal order Sordariales.</title>
        <authorList>
            <consortium name="Lawrence Berkeley National Laboratory"/>
            <person name="Hensen N."/>
            <person name="Bonometti L."/>
            <person name="Westerberg I."/>
            <person name="Brannstrom I.O."/>
            <person name="Guillou S."/>
            <person name="Cros-Aarteil S."/>
            <person name="Calhoun S."/>
            <person name="Haridas S."/>
            <person name="Kuo A."/>
            <person name="Mondo S."/>
            <person name="Pangilinan J."/>
            <person name="Riley R."/>
            <person name="Labutti K."/>
            <person name="Andreopoulos B."/>
            <person name="Lipzen A."/>
            <person name="Chen C."/>
            <person name="Yanf M."/>
            <person name="Daum C."/>
            <person name="Ng V."/>
            <person name="Clum A."/>
            <person name="Steindorff A."/>
            <person name="Ohm R."/>
            <person name="Martin F."/>
            <person name="Silar P."/>
            <person name="Natvig D."/>
            <person name="Lalanne C."/>
            <person name="Gautier V."/>
            <person name="Ament-Velasquez S.L."/>
            <person name="Kruys A."/>
            <person name="Hutchinson M.I."/>
            <person name="Powell A.J."/>
            <person name="Barry K."/>
            <person name="Miller A.N."/>
            <person name="Grigoriev I.V."/>
            <person name="Debuchy R."/>
            <person name="Gladieux P."/>
            <person name="Thoren M.H."/>
            <person name="Johannesson H."/>
        </authorList>
    </citation>
    <scope>NUCLEOTIDE SEQUENCE</scope>
    <source>
        <strain evidence="2">SMH2532-1</strain>
    </source>
</reference>
<proteinExistence type="predicted"/>
<organism evidence="2 3">
    <name type="scientific">Cercophora newfieldiana</name>
    <dbReference type="NCBI Taxonomy" id="92897"/>
    <lineage>
        <taxon>Eukaryota</taxon>
        <taxon>Fungi</taxon>
        <taxon>Dikarya</taxon>
        <taxon>Ascomycota</taxon>
        <taxon>Pezizomycotina</taxon>
        <taxon>Sordariomycetes</taxon>
        <taxon>Sordariomycetidae</taxon>
        <taxon>Sordariales</taxon>
        <taxon>Lasiosphaeriaceae</taxon>
        <taxon>Cercophora</taxon>
    </lineage>
</organism>
<comment type="caution">
    <text evidence="2">The sequence shown here is derived from an EMBL/GenBank/DDBJ whole genome shotgun (WGS) entry which is preliminary data.</text>
</comment>
<name>A0AA40CNU3_9PEZI</name>
<keyword evidence="3" id="KW-1185">Reference proteome</keyword>
<evidence type="ECO:0000313" key="3">
    <source>
        <dbReference type="Proteomes" id="UP001174936"/>
    </source>
</evidence>
<dbReference type="AlphaFoldDB" id="A0AA40CNU3"/>
<gene>
    <name evidence="2" type="ORF">B0T16DRAFT_193800</name>
</gene>
<dbReference type="EMBL" id="JAULSV010000005">
    <property type="protein sequence ID" value="KAK0644183.1"/>
    <property type="molecule type" value="Genomic_DNA"/>
</dbReference>
<sequence>MGKVRSRSPEHFYHYHPSAQSHASNFCIPTCLVPFLSSDKTTPNPNREPTADDPHPAKQNLSARTTPVRHADTPGPEATWQVRVEKGGGRASRHNARGELCAVEMAIDLGSFSLYRTHRGRTPARRHIPPLLSDGRYQFAILPSFWGVRTATILRDYTTTINLGRLPDGKGLAPLH</sequence>
<protein>
    <submittedName>
        <fullName evidence="2">Uncharacterized protein</fullName>
    </submittedName>
</protein>
<evidence type="ECO:0000256" key="1">
    <source>
        <dbReference type="SAM" id="MobiDB-lite"/>
    </source>
</evidence>